<sequence length="140" mass="16539">NMEDFKKLNRLPYITKRMYIIKNICELKKVDLEYLFGLFNLYNKKNSGKWFWQKATFTGMLKDAYDNFNAAVDETVKDLKQADEKKTKEQIKSASKMFDKLIVGLEMNCNVNRENDFNNVKGFLDKNLKGLINDSLKRME</sequence>
<protein>
    <submittedName>
        <fullName evidence="1">Uncharacterized protein</fullName>
    </submittedName>
</protein>
<dbReference type="EMBL" id="BART01032030">
    <property type="protein sequence ID" value="GAH06819.1"/>
    <property type="molecule type" value="Genomic_DNA"/>
</dbReference>
<comment type="caution">
    <text evidence="1">The sequence shown here is derived from an EMBL/GenBank/DDBJ whole genome shotgun (WGS) entry which is preliminary data.</text>
</comment>
<reference evidence="1" key="1">
    <citation type="journal article" date="2014" name="Front. Microbiol.">
        <title>High frequency of phylogenetically diverse reductive dehalogenase-homologous genes in deep subseafloor sedimentary metagenomes.</title>
        <authorList>
            <person name="Kawai M."/>
            <person name="Futagami T."/>
            <person name="Toyoda A."/>
            <person name="Takaki Y."/>
            <person name="Nishi S."/>
            <person name="Hori S."/>
            <person name="Arai W."/>
            <person name="Tsubouchi T."/>
            <person name="Morono Y."/>
            <person name="Uchiyama I."/>
            <person name="Ito T."/>
            <person name="Fujiyama A."/>
            <person name="Inagaki F."/>
            <person name="Takami H."/>
        </authorList>
    </citation>
    <scope>NUCLEOTIDE SEQUENCE</scope>
    <source>
        <strain evidence="1">Expedition CK06-06</strain>
    </source>
</reference>
<dbReference type="AlphaFoldDB" id="X1DP92"/>
<organism evidence="1">
    <name type="scientific">marine sediment metagenome</name>
    <dbReference type="NCBI Taxonomy" id="412755"/>
    <lineage>
        <taxon>unclassified sequences</taxon>
        <taxon>metagenomes</taxon>
        <taxon>ecological metagenomes</taxon>
    </lineage>
</organism>
<proteinExistence type="predicted"/>
<evidence type="ECO:0000313" key="1">
    <source>
        <dbReference type="EMBL" id="GAH06819.1"/>
    </source>
</evidence>
<feature type="non-terminal residue" evidence="1">
    <location>
        <position position="1"/>
    </location>
</feature>
<accession>X1DP92</accession>
<gene>
    <name evidence="1" type="ORF">S01H4_55489</name>
</gene>
<name>X1DP92_9ZZZZ</name>